<evidence type="ECO:0000313" key="4">
    <source>
        <dbReference type="Proteomes" id="UP000624244"/>
    </source>
</evidence>
<reference evidence="3" key="1">
    <citation type="submission" date="2019-11" db="EMBL/GenBank/DDBJ databases">
        <title>Bipolaris sorokiniana Genome sequencing.</title>
        <authorList>
            <person name="Wang H."/>
        </authorList>
    </citation>
    <scope>NUCLEOTIDE SEQUENCE</scope>
</reference>
<organism evidence="3 4">
    <name type="scientific">Cochliobolus sativus</name>
    <name type="common">Common root rot and spot blotch fungus</name>
    <name type="synonym">Bipolaris sorokiniana</name>
    <dbReference type="NCBI Taxonomy" id="45130"/>
    <lineage>
        <taxon>Eukaryota</taxon>
        <taxon>Fungi</taxon>
        <taxon>Dikarya</taxon>
        <taxon>Ascomycota</taxon>
        <taxon>Pezizomycotina</taxon>
        <taxon>Dothideomycetes</taxon>
        <taxon>Pleosporomycetidae</taxon>
        <taxon>Pleosporales</taxon>
        <taxon>Pleosporineae</taxon>
        <taxon>Pleosporaceae</taxon>
        <taxon>Bipolaris</taxon>
    </lineage>
</organism>
<name>A0A8H5ZV12_COCSA</name>
<gene>
    <name evidence="3" type="ORF">GGP41_007207</name>
</gene>
<feature type="region of interest" description="Disordered" evidence="1">
    <location>
        <begin position="118"/>
        <end position="138"/>
    </location>
</feature>
<comment type="caution">
    <text evidence="3">The sequence shown here is derived from an EMBL/GenBank/DDBJ whole genome shotgun (WGS) entry which is preliminary data.</text>
</comment>
<dbReference type="Proteomes" id="UP000624244">
    <property type="component" value="Unassembled WGS sequence"/>
</dbReference>
<proteinExistence type="predicted"/>
<feature type="transmembrane region" description="Helical" evidence="2">
    <location>
        <begin position="6"/>
        <end position="25"/>
    </location>
</feature>
<dbReference type="EMBL" id="WNKQ01000001">
    <property type="protein sequence ID" value="KAF5854428.1"/>
    <property type="molecule type" value="Genomic_DNA"/>
</dbReference>
<evidence type="ECO:0000313" key="3">
    <source>
        <dbReference type="EMBL" id="KAF5854428.1"/>
    </source>
</evidence>
<keyword evidence="2" id="KW-0472">Membrane</keyword>
<sequence length="170" mass="18480">MWRAGYAMAGGGYGMGVLVAAFWAWDFSKRAIPVLSEYCEKRQRTKHQAGHTRAIALPADADAPQYHISKGVFVQQNNVHHNQFIITTTAFTTDMEQAPDASGLGAGSSDRPDACLFPKAASHDNDGSLGDRTSSRRSTMQVQFSLARRYPRRKAAVPLTPPVSASDALL</sequence>
<dbReference type="AlphaFoldDB" id="A0A8H5ZV12"/>
<evidence type="ECO:0000256" key="2">
    <source>
        <dbReference type="SAM" id="Phobius"/>
    </source>
</evidence>
<protein>
    <submittedName>
        <fullName evidence="3">Uncharacterized protein</fullName>
    </submittedName>
</protein>
<keyword evidence="2" id="KW-0812">Transmembrane</keyword>
<accession>A0A8H5ZV12</accession>
<evidence type="ECO:0000256" key="1">
    <source>
        <dbReference type="SAM" id="MobiDB-lite"/>
    </source>
</evidence>
<keyword evidence="2" id="KW-1133">Transmembrane helix</keyword>